<evidence type="ECO:0000256" key="1">
    <source>
        <dbReference type="SAM" id="MobiDB-lite"/>
    </source>
</evidence>
<proteinExistence type="predicted"/>
<keyword evidence="3" id="KW-1185">Reference proteome</keyword>
<organism evidence="2 3">
    <name type="scientific">Oxalicibacterium faecigallinarum</name>
    <dbReference type="NCBI Taxonomy" id="573741"/>
    <lineage>
        <taxon>Bacteria</taxon>
        <taxon>Pseudomonadati</taxon>
        <taxon>Pseudomonadota</taxon>
        <taxon>Betaproteobacteria</taxon>
        <taxon>Burkholderiales</taxon>
        <taxon>Oxalobacteraceae</taxon>
        <taxon>Oxalicibacterium</taxon>
    </lineage>
</organism>
<dbReference type="RefSeq" id="WP_229726164.1">
    <property type="nucleotide sequence ID" value="NZ_BMDI01000001.1"/>
</dbReference>
<name>A0A8J3APB6_9BURK</name>
<comment type="caution">
    <text evidence="2">The sequence shown here is derived from an EMBL/GenBank/DDBJ whole genome shotgun (WGS) entry which is preliminary data.</text>
</comment>
<evidence type="ECO:0000313" key="2">
    <source>
        <dbReference type="EMBL" id="GGI16410.1"/>
    </source>
</evidence>
<feature type="compositionally biased region" description="Basic and acidic residues" evidence="1">
    <location>
        <begin position="85"/>
        <end position="95"/>
    </location>
</feature>
<dbReference type="Proteomes" id="UP000642180">
    <property type="component" value="Unassembled WGS sequence"/>
</dbReference>
<sequence>MKVWLIIDLKHALIRGMKKTVATSLLGGTPTAAAEAIGIRPQAYSQWPDVLNRRLTDRVQAAIARQHLSPSLLGIEQPSGEAPDDDHSQTDDAAP</sequence>
<feature type="region of interest" description="Disordered" evidence="1">
    <location>
        <begin position="70"/>
        <end position="95"/>
    </location>
</feature>
<reference evidence="3" key="1">
    <citation type="journal article" date="2019" name="Int. J. Syst. Evol. Microbiol.">
        <title>The Global Catalogue of Microorganisms (GCM) 10K type strain sequencing project: providing services to taxonomists for standard genome sequencing and annotation.</title>
        <authorList>
            <consortium name="The Broad Institute Genomics Platform"/>
            <consortium name="The Broad Institute Genome Sequencing Center for Infectious Disease"/>
            <person name="Wu L."/>
            <person name="Ma J."/>
        </authorList>
    </citation>
    <scope>NUCLEOTIDE SEQUENCE [LARGE SCALE GENOMIC DNA]</scope>
    <source>
        <strain evidence="3">CCM 2767</strain>
    </source>
</reference>
<evidence type="ECO:0000313" key="3">
    <source>
        <dbReference type="Proteomes" id="UP000642180"/>
    </source>
</evidence>
<dbReference type="EMBL" id="BMDI01000001">
    <property type="protein sequence ID" value="GGI16410.1"/>
    <property type="molecule type" value="Genomic_DNA"/>
</dbReference>
<accession>A0A8J3APB6</accession>
<dbReference type="AlphaFoldDB" id="A0A8J3APB6"/>
<gene>
    <name evidence="2" type="ORF">GCM10008066_03820</name>
</gene>
<protein>
    <submittedName>
        <fullName evidence="2">Uncharacterized protein</fullName>
    </submittedName>
</protein>